<accession>A0AAD9UGY3</accession>
<gene>
    <name evidence="3" type="ORF">NP493_115g14010</name>
</gene>
<organism evidence="3 4">
    <name type="scientific">Ridgeia piscesae</name>
    <name type="common">Tubeworm</name>
    <dbReference type="NCBI Taxonomy" id="27915"/>
    <lineage>
        <taxon>Eukaryota</taxon>
        <taxon>Metazoa</taxon>
        <taxon>Spiralia</taxon>
        <taxon>Lophotrochozoa</taxon>
        <taxon>Annelida</taxon>
        <taxon>Polychaeta</taxon>
        <taxon>Sedentaria</taxon>
        <taxon>Canalipalpata</taxon>
        <taxon>Sabellida</taxon>
        <taxon>Siboglinidae</taxon>
        <taxon>Ridgeia</taxon>
    </lineage>
</organism>
<evidence type="ECO:0000313" key="3">
    <source>
        <dbReference type="EMBL" id="KAK2189129.1"/>
    </source>
</evidence>
<feature type="domain" description="Rab-GAP TBC" evidence="2">
    <location>
        <begin position="328"/>
        <end position="518"/>
    </location>
</feature>
<dbReference type="Proteomes" id="UP001209878">
    <property type="component" value="Unassembled WGS sequence"/>
</dbReference>
<dbReference type="PANTHER" id="PTHR47219:SF20">
    <property type="entry name" value="TBC1 DOMAIN FAMILY MEMBER 2B"/>
    <property type="match status" value="1"/>
</dbReference>
<dbReference type="FunFam" id="1.10.8.270:FF:000026">
    <property type="entry name" value="TBC (Tre-2/Bub2/Cdc16) domain family"/>
    <property type="match status" value="1"/>
</dbReference>
<dbReference type="Gene3D" id="1.10.10.750">
    <property type="entry name" value="Ypt/Rab-GAP domain of gyp1p, domain 1"/>
    <property type="match status" value="1"/>
</dbReference>
<dbReference type="PROSITE" id="PS50086">
    <property type="entry name" value="TBC_RABGAP"/>
    <property type="match status" value="1"/>
</dbReference>
<dbReference type="GO" id="GO:0031267">
    <property type="term" value="F:small GTPase binding"/>
    <property type="evidence" value="ECO:0007669"/>
    <property type="project" value="TreeGrafter"/>
</dbReference>
<comment type="caution">
    <text evidence="3">The sequence shown here is derived from an EMBL/GenBank/DDBJ whole genome shotgun (WGS) entry which is preliminary data.</text>
</comment>
<evidence type="ECO:0000259" key="2">
    <source>
        <dbReference type="PROSITE" id="PS50086"/>
    </source>
</evidence>
<dbReference type="Gene3D" id="1.10.472.80">
    <property type="entry name" value="Ypt/Rab-GAP domain of gyp1p, domain 3"/>
    <property type="match status" value="1"/>
</dbReference>
<proteinExistence type="predicted"/>
<keyword evidence="4" id="KW-1185">Reference proteome</keyword>
<dbReference type="EMBL" id="JAODUO010000114">
    <property type="protein sequence ID" value="KAK2189129.1"/>
    <property type="molecule type" value="Genomic_DNA"/>
</dbReference>
<evidence type="ECO:0000256" key="1">
    <source>
        <dbReference type="SAM" id="Coils"/>
    </source>
</evidence>
<reference evidence="3" key="1">
    <citation type="journal article" date="2023" name="Mol. Biol. Evol.">
        <title>Third-Generation Sequencing Reveals the Adaptive Role of the Epigenome in Three Deep-Sea Polychaetes.</title>
        <authorList>
            <person name="Perez M."/>
            <person name="Aroh O."/>
            <person name="Sun Y."/>
            <person name="Lan Y."/>
            <person name="Juniper S.K."/>
            <person name="Young C.R."/>
            <person name="Angers B."/>
            <person name="Qian P.Y."/>
        </authorList>
    </citation>
    <scope>NUCLEOTIDE SEQUENCE</scope>
    <source>
        <strain evidence="3">R07B-5</strain>
    </source>
</reference>
<evidence type="ECO:0000313" key="4">
    <source>
        <dbReference type="Proteomes" id="UP001209878"/>
    </source>
</evidence>
<dbReference type="InterPro" id="IPR035969">
    <property type="entry name" value="Rab-GAP_TBC_sf"/>
</dbReference>
<protein>
    <recommendedName>
        <fullName evidence="2">Rab-GAP TBC domain-containing protein</fullName>
    </recommendedName>
</protein>
<dbReference type="SMART" id="SM00164">
    <property type="entry name" value="TBC"/>
    <property type="match status" value="1"/>
</dbReference>
<sequence>MSSPPSTPVTHMRSPPSTPATHMCMLSCSDWQCSKTGRQARHVSALSSSFERDDSSVDSSPEDVLRHPTLRSLSLDSAFDNDSGVAIAPVSGKQADLQYNLTSVKLALTQALEREALLQSRLEQKESQCSELEEQVRWLLSCKSSGGENRLLEEKLRVIRRENEFLDEEVKQLVDVQQRHKQQYKNQQRKIQDLEMEIEKRKLDYVYLLQSLITMPTGDPRDGLEVRLFGGNTHHDSIEKLLEEARTTNPTLPNYDRLSRAGVHTDCYGFKHHFRSEGLLLHYLCQHLVVHYTHRLASSRQNEAKWHKVLTSKFIVRTSVLKSLCRGGIPHHLRPSVWQRLIHTEVADIRVAKGDHYFSGLVNMAHDSQHVHRYKKQISLDLLRTMPDNINYSDATSDGIQSMTVVLQAFCIHNPALGYCQGMNFVAAFFLLFLNTEDSFWALVAITERYFAANYFDENLSGAQADQLVLKDLVKEKLPHLHRHFCHHDVDISSVTLNWFLTLFINAVPFMCGDDAIV</sequence>
<dbReference type="PANTHER" id="PTHR47219">
    <property type="entry name" value="RAB GTPASE-ACTIVATING PROTEIN 1-LIKE"/>
    <property type="match status" value="1"/>
</dbReference>
<dbReference type="GO" id="GO:0005096">
    <property type="term" value="F:GTPase activator activity"/>
    <property type="evidence" value="ECO:0007669"/>
    <property type="project" value="TreeGrafter"/>
</dbReference>
<dbReference type="SUPFAM" id="SSF47923">
    <property type="entry name" value="Ypt/Rab-GAP domain of gyp1p"/>
    <property type="match status" value="1"/>
</dbReference>
<dbReference type="InterPro" id="IPR050302">
    <property type="entry name" value="Rab_GAP_TBC_domain"/>
</dbReference>
<dbReference type="InterPro" id="IPR000195">
    <property type="entry name" value="Rab-GAP-TBC_dom"/>
</dbReference>
<keyword evidence="1" id="KW-0175">Coiled coil</keyword>
<dbReference type="AlphaFoldDB" id="A0AAD9UGY3"/>
<dbReference type="Pfam" id="PF00566">
    <property type="entry name" value="RabGAP-TBC"/>
    <property type="match status" value="1"/>
</dbReference>
<dbReference type="Gene3D" id="1.10.8.270">
    <property type="entry name" value="putative rabgap domain of human tbc1 domain family member 14 like domains"/>
    <property type="match status" value="1"/>
</dbReference>
<feature type="coiled-coil region" evidence="1">
    <location>
        <begin position="108"/>
        <end position="204"/>
    </location>
</feature>
<name>A0AAD9UGY3_RIDPI</name>